<dbReference type="EMBL" id="MKKU01000036">
    <property type="protein sequence ID" value="RNF26575.1"/>
    <property type="molecule type" value="Genomic_DNA"/>
</dbReference>
<name>A0A3R7LE29_9TRYP</name>
<feature type="region of interest" description="Disordered" evidence="1">
    <location>
        <begin position="154"/>
        <end position="265"/>
    </location>
</feature>
<dbReference type="GeneID" id="40314956"/>
<gene>
    <name evidence="2" type="ORF">Tco025E_01345</name>
</gene>
<evidence type="ECO:0000313" key="2">
    <source>
        <dbReference type="EMBL" id="RNF26575.1"/>
    </source>
</evidence>
<dbReference type="CDD" id="cd00590">
    <property type="entry name" value="RRM_SF"/>
    <property type="match status" value="1"/>
</dbReference>
<dbReference type="SUPFAM" id="SSF54928">
    <property type="entry name" value="RNA-binding domain, RBD"/>
    <property type="match status" value="1"/>
</dbReference>
<dbReference type="GO" id="GO:0003676">
    <property type="term" value="F:nucleic acid binding"/>
    <property type="evidence" value="ECO:0007669"/>
    <property type="project" value="InterPro"/>
</dbReference>
<accession>A0A3R7LE29</accession>
<dbReference type="Proteomes" id="UP000284403">
    <property type="component" value="Unassembled WGS sequence"/>
</dbReference>
<keyword evidence="3" id="KW-1185">Reference proteome</keyword>
<proteinExistence type="predicted"/>
<reference evidence="2 3" key="1">
    <citation type="journal article" date="2018" name="BMC Genomics">
        <title>Genomic comparison of Trypanosoma conorhini and Trypanosoma rangeli to Trypanosoma cruzi strains of high and low virulence.</title>
        <authorList>
            <person name="Bradwell K.R."/>
            <person name="Koparde V.N."/>
            <person name="Matveyev A.V."/>
            <person name="Serrano M.G."/>
            <person name="Alves J.M."/>
            <person name="Parikh H."/>
            <person name="Huang B."/>
            <person name="Lee V."/>
            <person name="Espinosa-Alvarez O."/>
            <person name="Ortiz P.A."/>
            <person name="Costa-Martins A.G."/>
            <person name="Teixeira M.M."/>
            <person name="Buck G.A."/>
        </authorList>
    </citation>
    <scope>NUCLEOTIDE SEQUENCE [LARGE SCALE GENOMIC DNA]</scope>
    <source>
        <strain evidence="2 3">025E</strain>
    </source>
</reference>
<feature type="compositionally biased region" description="Polar residues" evidence="1">
    <location>
        <begin position="242"/>
        <end position="255"/>
    </location>
</feature>
<protein>
    <recommendedName>
        <fullName evidence="4">RRM domain-containing protein</fullName>
    </recommendedName>
</protein>
<evidence type="ECO:0008006" key="4">
    <source>
        <dbReference type="Google" id="ProtNLM"/>
    </source>
</evidence>
<dbReference type="OrthoDB" id="272931at2759"/>
<feature type="compositionally biased region" description="Low complexity" evidence="1">
    <location>
        <begin position="189"/>
        <end position="201"/>
    </location>
</feature>
<dbReference type="RefSeq" id="XP_029231781.1">
    <property type="nucleotide sequence ID" value="XM_029368283.1"/>
</dbReference>
<dbReference type="InterPro" id="IPR035979">
    <property type="entry name" value="RBD_domain_sf"/>
</dbReference>
<sequence>MDPSKRICLKNIPPDCTKREIAEFVRGRTGAQPHSIDLGLDREGSIRRYAHFSVEGAKNVISALSGALWRDVEVTALPAKPHYMYRLAEARRQRERQEAEERACLEAAWKEFTARWMEKTGGELRRGKAPKSFYATRRRYGEVASEIARRLREEHRRKRAAYSPREANATQGHRCQREEARWQQRGGEAEVVASTAAVEPAVNRRPQERDPSRSKSNLHYKRPRGVGDVSVKREKKQKTEDTVVTTQKEPQQPTGPSKEERKLSGLQAKLAALRAKMKS</sequence>
<comment type="caution">
    <text evidence="2">The sequence shown here is derived from an EMBL/GenBank/DDBJ whole genome shotgun (WGS) entry which is preliminary data.</text>
</comment>
<organism evidence="2 3">
    <name type="scientific">Trypanosoma conorhini</name>
    <dbReference type="NCBI Taxonomy" id="83891"/>
    <lineage>
        <taxon>Eukaryota</taxon>
        <taxon>Discoba</taxon>
        <taxon>Euglenozoa</taxon>
        <taxon>Kinetoplastea</taxon>
        <taxon>Metakinetoplastina</taxon>
        <taxon>Trypanosomatida</taxon>
        <taxon>Trypanosomatidae</taxon>
        <taxon>Trypanosoma</taxon>
    </lineage>
</organism>
<dbReference type="AlphaFoldDB" id="A0A3R7LE29"/>
<evidence type="ECO:0000313" key="3">
    <source>
        <dbReference type="Proteomes" id="UP000284403"/>
    </source>
</evidence>
<evidence type="ECO:0000256" key="1">
    <source>
        <dbReference type="SAM" id="MobiDB-lite"/>
    </source>
</evidence>